<feature type="domain" description="Electron transfer flavoprotein alpha/beta-subunit N-terminal" evidence="2">
    <location>
        <begin position="21"/>
        <end position="213"/>
    </location>
</feature>
<protein>
    <recommendedName>
        <fullName evidence="1">Electron transfer flavoprotein small subunit</fullName>
    </recommendedName>
</protein>
<reference evidence="3 4" key="1">
    <citation type="submission" date="2014-04" db="EMBL/GenBank/DDBJ databases">
        <title>Draft genome sequence of Bacillus azotoformans MEV2011, a (co-) denitrifying strain unable to grow in the presence of oxygen.</title>
        <authorList>
            <person name="Nielsen M."/>
            <person name="Schreiber L."/>
            <person name="Finster K."/>
            <person name="Schramm A."/>
        </authorList>
    </citation>
    <scope>NUCLEOTIDE SEQUENCE [LARGE SCALE GENOMIC DNA]</scope>
    <source>
        <strain evidence="3 4">MEV2011</strain>
    </source>
</reference>
<dbReference type="GO" id="GO:0009055">
    <property type="term" value="F:electron transfer activity"/>
    <property type="evidence" value="ECO:0007669"/>
    <property type="project" value="InterPro"/>
</dbReference>
<dbReference type="EMBL" id="JJRY01000011">
    <property type="protein sequence ID" value="KEF37831.1"/>
    <property type="molecule type" value="Genomic_DNA"/>
</dbReference>
<dbReference type="AlphaFoldDB" id="A0A072NK30"/>
<evidence type="ECO:0000256" key="1">
    <source>
        <dbReference type="ARBA" id="ARBA00042002"/>
    </source>
</evidence>
<proteinExistence type="predicted"/>
<dbReference type="InterPro" id="IPR012255">
    <property type="entry name" value="ETF_b"/>
</dbReference>
<sequence length="256" mass="27600">MRVIACCKAVPEEQDIVISKDRQVSFEKAEWKFGSYDLNAVEAGKQIVEAAGGQLSGLCAGGKILENAKLKKDILSRGLDDLYIVADEALVQADTYQSAKILETAIKKMGDFDLVLCGAGSSDFYAQQVGNQLGELLGVPVVNAVNKITPDGDKVIVERALENEIQVLEITLPAVLSVTSEINVPRIAGMKDIIAANKKPVTAYTLADIEATDYQPSSIVVSTLAPEQVERRLNIFEGESEDVVDAFVKLISAELK</sequence>
<dbReference type="NCBIfam" id="NF008998">
    <property type="entry name" value="PRK12342.1"/>
    <property type="match status" value="1"/>
</dbReference>
<dbReference type="PIRSF" id="PIRSF000090">
    <property type="entry name" value="Beta-ETF"/>
    <property type="match status" value="1"/>
</dbReference>
<dbReference type="CDD" id="cd01714">
    <property type="entry name" value="ETF_beta"/>
    <property type="match status" value="1"/>
</dbReference>
<dbReference type="NCBIfam" id="NF002888">
    <property type="entry name" value="PRK03359.1"/>
    <property type="match status" value="1"/>
</dbReference>
<dbReference type="PATRIC" id="fig|1348973.3.peg.2768"/>
<comment type="caution">
    <text evidence="3">The sequence shown here is derived from an EMBL/GenBank/DDBJ whole genome shotgun (WGS) entry which is preliminary data.</text>
</comment>
<accession>A0A072NK30</accession>
<dbReference type="SUPFAM" id="SSF52402">
    <property type="entry name" value="Adenine nucleotide alpha hydrolases-like"/>
    <property type="match status" value="1"/>
</dbReference>
<dbReference type="Gene3D" id="3.40.50.620">
    <property type="entry name" value="HUPs"/>
    <property type="match status" value="1"/>
</dbReference>
<dbReference type="OrthoDB" id="9804960at2"/>
<dbReference type="PANTHER" id="PTHR21294:SF17">
    <property type="entry name" value="PROTEIN FIXA"/>
    <property type="match status" value="1"/>
</dbReference>
<evidence type="ECO:0000313" key="3">
    <source>
        <dbReference type="EMBL" id="KEF37831.1"/>
    </source>
</evidence>
<dbReference type="PANTHER" id="PTHR21294">
    <property type="entry name" value="ELECTRON TRANSFER FLAVOPROTEIN BETA-SUBUNIT"/>
    <property type="match status" value="1"/>
</dbReference>
<evidence type="ECO:0000313" key="4">
    <source>
        <dbReference type="Proteomes" id="UP000027936"/>
    </source>
</evidence>
<dbReference type="Proteomes" id="UP000027936">
    <property type="component" value="Unassembled WGS sequence"/>
</dbReference>
<dbReference type="InterPro" id="IPR014729">
    <property type="entry name" value="Rossmann-like_a/b/a_fold"/>
</dbReference>
<dbReference type="Pfam" id="PF01012">
    <property type="entry name" value="ETF"/>
    <property type="match status" value="1"/>
</dbReference>
<organism evidence="3 4">
    <name type="scientific">Schinkia azotoformans MEV2011</name>
    <dbReference type="NCBI Taxonomy" id="1348973"/>
    <lineage>
        <taxon>Bacteria</taxon>
        <taxon>Bacillati</taxon>
        <taxon>Bacillota</taxon>
        <taxon>Bacilli</taxon>
        <taxon>Bacillales</taxon>
        <taxon>Bacillaceae</taxon>
        <taxon>Calidifontibacillus/Schinkia group</taxon>
        <taxon>Schinkia</taxon>
    </lineage>
</organism>
<dbReference type="SMART" id="SM00893">
    <property type="entry name" value="ETF"/>
    <property type="match status" value="1"/>
</dbReference>
<evidence type="ECO:0000259" key="2">
    <source>
        <dbReference type="SMART" id="SM00893"/>
    </source>
</evidence>
<dbReference type="InterPro" id="IPR033948">
    <property type="entry name" value="ETF_beta_N"/>
</dbReference>
<dbReference type="InterPro" id="IPR014730">
    <property type="entry name" value="ETF_a/b_N"/>
</dbReference>
<dbReference type="RefSeq" id="WP_035196306.1">
    <property type="nucleotide sequence ID" value="NZ_JJRY01000011.1"/>
</dbReference>
<gene>
    <name evidence="3" type="ORF">M670_02862</name>
</gene>
<name>A0A072NK30_SCHAZ</name>